<proteinExistence type="inferred from homology"/>
<dbReference type="PANTHER" id="PTHR11527">
    <property type="entry name" value="HEAT-SHOCK PROTEIN 20 FAMILY MEMBER"/>
    <property type="match status" value="1"/>
</dbReference>
<dbReference type="Pfam" id="PF00011">
    <property type="entry name" value="HSP20"/>
    <property type="match status" value="1"/>
</dbReference>
<dbReference type="Gene3D" id="2.60.40.790">
    <property type="match status" value="1"/>
</dbReference>
<evidence type="ECO:0000259" key="3">
    <source>
        <dbReference type="PROSITE" id="PS01031"/>
    </source>
</evidence>
<dbReference type="CDD" id="cd06471">
    <property type="entry name" value="ACD_LpsHSP_like"/>
    <property type="match status" value="1"/>
</dbReference>
<dbReference type="InterPro" id="IPR008978">
    <property type="entry name" value="HSP20-like_chaperone"/>
</dbReference>
<accession>A0A9D1HEP1</accession>
<dbReference type="Proteomes" id="UP000824164">
    <property type="component" value="Unassembled WGS sequence"/>
</dbReference>
<dbReference type="AlphaFoldDB" id="A0A9D1HEP1"/>
<comment type="similarity">
    <text evidence="1 2">Belongs to the small heat shock protein (HSP20) family.</text>
</comment>
<evidence type="ECO:0000313" key="4">
    <source>
        <dbReference type="EMBL" id="HIU01931.1"/>
    </source>
</evidence>
<reference evidence="4" key="1">
    <citation type="submission" date="2020-10" db="EMBL/GenBank/DDBJ databases">
        <authorList>
            <person name="Gilroy R."/>
        </authorList>
    </citation>
    <scope>NUCLEOTIDE SEQUENCE</scope>
    <source>
        <strain evidence="4">CHK187-14744</strain>
    </source>
</reference>
<organism evidence="4 5">
    <name type="scientific">Candidatus Onthocola gallistercoris</name>
    <dbReference type="NCBI Taxonomy" id="2840876"/>
    <lineage>
        <taxon>Bacteria</taxon>
        <taxon>Bacillati</taxon>
        <taxon>Bacillota</taxon>
        <taxon>Bacilli</taxon>
        <taxon>Candidatus Onthocola</taxon>
    </lineage>
</organism>
<gene>
    <name evidence="4" type="ORF">IAB63_01610</name>
</gene>
<protein>
    <submittedName>
        <fullName evidence="4">Hsp20/alpha crystallin family protein</fullName>
    </submittedName>
</protein>
<name>A0A9D1HEP1_9FIRM</name>
<evidence type="ECO:0000256" key="2">
    <source>
        <dbReference type="RuleBase" id="RU003616"/>
    </source>
</evidence>
<dbReference type="SUPFAM" id="SSF49764">
    <property type="entry name" value="HSP20-like chaperones"/>
    <property type="match status" value="1"/>
</dbReference>
<dbReference type="EMBL" id="DVLT01000008">
    <property type="protein sequence ID" value="HIU01931.1"/>
    <property type="molecule type" value="Genomic_DNA"/>
</dbReference>
<dbReference type="PROSITE" id="PS01031">
    <property type="entry name" value="SHSP"/>
    <property type="match status" value="1"/>
</dbReference>
<comment type="caution">
    <text evidence="4">The sequence shown here is derived from an EMBL/GenBank/DDBJ whole genome shotgun (WGS) entry which is preliminary data.</text>
</comment>
<evidence type="ECO:0000313" key="5">
    <source>
        <dbReference type="Proteomes" id="UP000824164"/>
    </source>
</evidence>
<feature type="domain" description="SHSP" evidence="3">
    <location>
        <begin position="26"/>
        <end position="140"/>
    </location>
</feature>
<dbReference type="InterPro" id="IPR031107">
    <property type="entry name" value="Small_HSP"/>
</dbReference>
<dbReference type="InterPro" id="IPR002068">
    <property type="entry name" value="A-crystallin/Hsp20_dom"/>
</dbReference>
<evidence type="ECO:0000256" key="1">
    <source>
        <dbReference type="PROSITE-ProRule" id="PRU00285"/>
    </source>
</evidence>
<sequence>MLFTGGNYGLDHWFDDYFNRDSYRDTRKDPYMMETDVIETQNAYLLEMNLPGYKKENIHAELKDGYLTVRAVREEDQERQGGRYIVRERYTGSCQRSFYVGDQLHQEDIRAAFENGILKLAIPKIDKRQIEEKPSYIRID</sequence>
<reference evidence="4" key="2">
    <citation type="journal article" date="2021" name="PeerJ">
        <title>Extensive microbial diversity within the chicken gut microbiome revealed by metagenomics and culture.</title>
        <authorList>
            <person name="Gilroy R."/>
            <person name="Ravi A."/>
            <person name="Getino M."/>
            <person name="Pursley I."/>
            <person name="Horton D.L."/>
            <person name="Alikhan N.F."/>
            <person name="Baker D."/>
            <person name="Gharbi K."/>
            <person name="Hall N."/>
            <person name="Watson M."/>
            <person name="Adriaenssens E.M."/>
            <person name="Foster-Nyarko E."/>
            <person name="Jarju S."/>
            <person name="Secka A."/>
            <person name="Antonio M."/>
            <person name="Oren A."/>
            <person name="Chaudhuri R.R."/>
            <person name="La Ragione R."/>
            <person name="Hildebrand F."/>
            <person name="Pallen M.J."/>
        </authorList>
    </citation>
    <scope>NUCLEOTIDE SEQUENCE</scope>
    <source>
        <strain evidence="4">CHK187-14744</strain>
    </source>
</reference>